<accession>A0A4V5MYQ1</accession>
<organism evidence="1 2">
    <name type="scientific">Actinacidiphila oryziradicis</name>
    <dbReference type="NCBI Taxonomy" id="2571141"/>
    <lineage>
        <taxon>Bacteria</taxon>
        <taxon>Bacillati</taxon>
        <taxon>Actinomycetota</taxon>
        <taxon>Actinomycetes</taxon>
        <taxon>Kitasatosporales</taxon>
        <taxon>Streptomycetaceae</taxon>
        <taxon>Actinacidiphila</taxon>
    </lineage>
</organism>
<keyword evidence="2" id="KW-1185">Reference proteome</keyword>
<gene>
    <name evidence="1" type="ORF">FCI23_45480</name>
</gene>
<name>A0A4V5MYQ1_9ACTN</name>
<sequence>MLQHYKYTNDVATTAYYKTGGSAVSVKVGYAQGSSTHYSVSSTISSGGSKSATWTGVAYCTTTVGLLSASSGTYQTPPAVC</sequence>
<dbReference type="Proteomes" id="UP000305778">
    <property type="component" value="Unassembled WGS sequence"/>
</dbReference>
<reference evidence="1 2" key="1">
    <citation type="submission" date="2019-04" db="EMBL/GenBank/DDBJ databases">
        <title>Streptomyces oryziradicis sp. nov., a novel actinomycete isolated from rhizosphere soil of rice (Oryza sativa L.).</title>
        <authorList>
            <person name="Li C."/>
        </authorList>
    </citation>
    <scope>NUCLEOTIDE SEQUENCE [LARGE SCALE GENOMIC DNA]</scope>
    <source>
        <strain evidence="1 2">NEAU-C40</strain>
    </source>
</reference>
<evidence type="ECO:0000313" key="2">
    <source>
        <dbReference type="Proteomes" id="UP000305778"/>
    </source>
</evidence>
<protein>
    <submittedName>
        <fullName evidence="1">Uncharacterized protein</fullName>
    </submittedName>
</protein>
<comment type="caution">
    <text evidence="1">The sequence shown here is derived from an EMBL/GenBank/DDBJ whole genome shotgun (WGS) entry which is preliminary data.</text>
</comment>
<dbReference type="EMBL" id="SUMC01000104">
    <property type="protein sequence ID" value="TJZ99508.1"/>
    <property type="molecule type" value="Genomic_DNA"/>
</dbReference>
<proteinExistence type="predicted"/>
<dbReference type="AlphaFoldDB" id="A0A4V5MYQ1"/>
<evidence type="ECO:0000313" key="1">
    <source>
        <dbReference type="EMBL" id="TJZ99508.1"/>
    </source>
</evidence>